<comment type="caution">
    <text evidence="5">The sequence shown here is derived from an EMBL/GenBank/DDBJ whole genome shotgun (WGS) entry which is preliminary data.</text>
</comment>
<evidence type="ECO:0000259" key="4">
    <source>
        <dbReference type="Pfam" id="PF00755"/>
    </source>
</evidence>
<evidence type="ECO:0000256" key="2">
    <source>
        <dbReference type="ARBA" id="ARBA00023315"/>
    </source>
</evidence>
<dbReference type="EMBL" id="JACEEZ010018171">
    <property type="protein sequence ID" value="KAG0717094.1"/>
    <property type="molecule type" value="Genomic_DNA"/>
</dbReference>
<gene>
    <name evidence="5" type="primary">Crot</name>
    <name evidence="5" type="ORF">GWK47_055120</name>
</gene>
<dbReference type="InterPro" id="IPR042572">
    <property type="entry name" value="Carn_acyl_trans_N"/>
</dbReference>
<dbReference type="Pfam" id="PF00755">
    <property type="entry name" value="Carn_acyltransf"/>
    <property type="match status" value="1"/>
</dbReference>
<dbReference type="Gene3D" id="1.10.275.20">
    <property type="entry name" value="Choline/Carnitine o-acyltransferase"/>
    <property type="match status" value="1"/>
</dbReference>
<dbReference type="GO" id="GO:0005777">
    <property type="term" value="C:peroxisome"/>
    <property type="evidence" value="ECO:0007669"/>
    <property type="project" value="TreeGrafter"/>
</dbReference>
<sequence length="202" mass="23876">MGPVLQRRLQQRQEDNRNWLEDWWLHSAYLGHRHPLLPTLNTTGPHPLNLTLWQPCVQRAFEYGSLYLWAFLHFHQALREERFRPHTTRELEDWWLHSAYLGHRHPLLPTLNTTGPHPLNLTLWQPCVQRAFEYGSLYRGPSALPPTLREERSGPTYQGEEEGDCPMHVTVLCKGHIWILYPWDAQGSYILLLFSISMFSLY</sequence>
<keyword evidence="6" id="KW-1185">Reference proteome</keyword>
<dbReference type="Gene3D" id="3.30.559.70">
    <property type="entry name" value="Choline/Carnitine o-acyltransferase, domain 2"/>
    <property type="match status" value="1"/>
</dbReference>
<reference evidence="5" key="1">
    <citation type="submission" date="2020-07" db="EMBL/GenBank/DDBJ databases">
        <title>The High-quality genome of the commercially important snow crab, Chionoecetes opilio.</title>
        <authorList>
            <person name="Jeong J.-H."/>
            <person name="Ryu S."/>
        </authorList>
    </citation>
    <scope>NUCLEOTIDE SEQUENCE</scope>
    <source>
        <strain evidence="5">MADBK_172401_WGS</strain>
        <tissue evidence="5">Digestive gland</tissue>
    </source>
</reference>
<accession>A0A8J5CNQ1</accession>
<comment type="pathway">
    <text evidence="1">Lipid metabolism; fatty acid beta-oxidation.</text>
</comment>
<dbReference type="GO" id="GO:0006635">
    <property type="term" value="P:fatty acid beta-oxidation"/>
    <property type="evidence" value="ECO:0007669"/>
    <property type="project" value="UniProtKB-UniPathway"/>
</dbReference>
<evidence type="ECO:0000256" key="1">
    <source>
        <dbReference type="ARBA" id="ARBA00005005"/>
    </source>
</evidence>
<dbReference type="OrthoDB" id="240216at2759"/>
<dbReference type="PANTHER" id="PTHR22589:SF67">
    <property type="entry name" value="PEROXISOMAL CARNITINE O-OCTANOYLTRANSFERASE"/>
    <property type="match status" value="1"/>
</dbReference>
<comment type="catalytic activity">
    <reaction evidence="3">
        <text>4,8-dimethylnonanoyl-CoA + (R)-carnitine = O-4,8-dimethylnonanoyl-(R)-carnitine + CoA</text>
        <dbReference type="Rhea" id="RHEA:44860"/>
        <dbReference type="ChEBI" id="CHEBI:16347"/>
        <dbReference type="ChEBI" id="CHEBI:57287"/>
        <dbReference type="ChEBI" id="CHEBI:77061"/>
        <dbReference type="ChEBI" id="CHEBI:84654"/>
    </reaction>
</comment>
<dbReference type="InterPro" id="IPR039551">
    <property type="entry name" value="Cho/carn_acyl_trans"/>
</dbReference>
<dbReference type="SUPFAM" id="SSF52777">
    <property type="entry name" value="CoA-dependent acyltransferases"/>
    <property type="match status" value="2"/>
</dbReference>
<keyword evidence="2" id="KW-0012">Acyltransferase</keyword>
<dbReference type="GO" id="GO:0008458">
    <property type="term" value="F:carnitine O-octanoyltransferase activity"/>
    <property type="evidence" value="ECO:0007669"/>
    <property type="project" value="TreeGrafter"/>
</dbReference>
<proteinExistence type="predicted"/>
<dbReference type="InterPro" id="IPR042231">
    <property type="entry name" value="Cho/carn_acyl_trans_2"/>
</dbReference>
<evidence type="ECO:0000313" key="5">
    <source>
        <dbReference type="EMBL" id="KAG0717094.1"/>
    </source>
</evidence>
<evidence type="ECO:0000313" key="6">
    <source>
        <dbReference type="Proteomes" id="UP000770661"/>
    </source>
</evidence>
<dbReference type="Proteomes" id="UP000770661">
    <property type="component" value="Unassembled WGS sequence"/>
</dbReference>
<dbReference type="AlphaFoldDB" id="A0A8J5CNQ1"/>
<organism evidence="5 6">
    <name type="scientific">Chionoecetes opilio</name>
    <name type="common">Atlantic snow crab</name>
    <name type="synonym">Cancer opilio</name>
    <dbReference type="NCBI Taxonomy" id="41210"/>
    <lineage>
        <taxon>Eukaryota</taxon>
        <taxon>Metazoa</taxon>
        <taxon>Ecdysozoa</taxon>
        <taxon>Arthropoda</taxon>
        <taxon>Crustacea</taxon>
        <taxon>Multicrustacea</taxon>
        <taxon>Malacostraca</taxon>
        <taxon>Eumalacostraca</taxon>
        <taxon>Eucarida</taxon>
        <taxon>Decapoda</taxon>
        <taxon>Pleocyemata</taxon>
        <taxon>Brachyura</taxon>
        <taxon>Eubrachyura</taxon>
        <taxon>Majoidea</taxon>
        <taxon>Majidae</taxon>
        <taxon>Chionoecetes</taxon>
    </lineage>
</organism>
<evidence type="ECO:0000256" key="3">
    <source>
        <dbReference type="ARBA" id="ARBA00048999"/>
    </source>
</evidence>
<dbReference type="UniPathway" id="UPA00659"/>
<dbReference type="InterPro" id="IPR000542">
    <property type="entry name" value="Carn_acyl_trans"/>
</dbReference>
<protein>
    <submittedName>
        <fullName evidence="5">Peroxisomal carnitine O-octanoyltransferase</fullName>
    </submittedName>
</protein>
<feature type="domain" description="Choline/carnitine acyltransferase" evidence="4">
    <location>
        <begin position="2"/>
        <end position="88"/>
    </location>
</feature>
<name>A0A8J5CNQ1_CHIOP</name>
<dbReference type="PANTHER" id="PTHR22589">
    <property type="entry name" value="CARNITINE O-ACYLTRANSFERASE"/>
    <property type="match status" value="1"/>
</dbReference>
<keyword evidence="2" id="KW-0808">Transferase</keyword>